<accession>L0A397</accession>
<dbReference type="NCBIfam" id="TIGR00525">
    <property type="entry name" value="folB"/>
    <property type="match status" value="1"/>
</dbReference>
<dbReference type="NCBIfam" id="TIGR00526">
    <property type="entry name" value="folB_dom"/>
    <property type="match status" value="1"/>
</dbReference>
<dbReference type="GO" id="GO:0005737">
    <property type="term" value="C:cytoplasm"/>
    <property type="evidence" value="ECO:0007669"/>
    <property type="project" value="TreeGrafter"/>
</dbReference>
<keyword evidence="9" id="KW-1185">Reference proteome</keyword>
<comment type="catalytic activity">
    <reaction evidence="1 6">
        <text>7,8-dihydroneopterin = 6-hydroxymethyl-7,8-dihydropterin + glycolaldehyde</text>
        <dbReference type="Rhea" id="RHEA:10540"/>
        <dbReference type="ChEBI" id="CHEBI:17001"/>
        <dbReference type="ChEBI" id="CHEBI:17071"/>
        <dbReference type="ChEBI" id="CHEBI:44841"/>
        <dbReference type="EC" id="4.1.2.25"/>
    </reaction>
</comment>
<keyword evidence="4 6" id="KW-0289">Folate biosynthesis</keyword>
<keyword evidence="5 6" id="KW-0456">Lyase</keyword>
<dbReference type="PATRIC" id="fig|937777.3.peg.2930"/>
<proteinExistence type="inferred from homology"/>
<evidence type="ECO:0000256" key="3">
    <source>
        <dbReference type="ARBA" id="ARBA00005708"/>
    </source>
</evidence>
<gene>
    <name evidence="8" type="ordered locus">Deipe_2912</name>
</gene>
<sequence>MPGASGGPLKSRGGDVSPVSGSLGYVRGMTSRPGKVVLAGLEFHARHGVYEEELRFGARFVVDLDLEWDFTHLSDHIDATVNYALVYESVRHEVTEKHFKLIEMLAERIAARILQEHSRLARVTVRVHKPHAPIPGIFRDVYAEVIREQVGTPGQDAAQESRAG</sequence>
<dbReference type="InterPro" id="IPR043133">
    <property type="entry name" value="GTP-CH-I_C/QueF"/>
</dbReference>
<dbReference type="PANTHER" id="PTHR42844:SF1">
    <property type="entry name" value="DIHYDRONEOPTERIN ALDOLASE 1-RELATED"/>
    <property type="match status" value="1"/>
</dbReference>
<dbReference type="eggNOG" id="COG1539">
    <property type="taxonomic scope" value="Bacteria"/>
</dbReference>
<organism evidence="8 9">
    <name type="scientific">Deinococcus peraridilitoris (strain DSM 19664 / LMG 22246 / CIP 109416 / KR-200)</name>
    <dbReference type="NCBI Taxonomy" id="937777"/>
    <lineage>
        <taxon>Bacteria</taxon>
        <taxon>Thermotogati</taxon>
        <taxon>Deinococcota</taxon>
        <taxon>Deinococci</taxon>
        <taxon>Deinococcales</taxon>
        <taxon>Deinococcaceae</taxon>
        <taxon>Deinococcus</taxon>
    </lineage>
</organism>
<evidence type="ECO:0000313" key="8">
    <source>
        <dbReference type="EMBL" id="AFZ68373.1"/>
    </source>
</evidence>
<comment type="similarity">
    <text evidence="3 6">Belongs to the DHNA family.</text>
</comment>
<comment type="pathway">
    <text evidence="2 6">Cofactor biosynthesis; tetrahydrofolate biosynthesis; 2-amino-4-hydroxy-6-hydroxymethyl-7,8-dihydropteridine diphosphate from 7,8-dihydroneopterin triphosphate: step 3/4.</text>
</comment>
<dbReference type="EMBL" id="CP003382">
    <property type="protein sequence ID" value="AFZ68373.1"/>
    <property type="molecule type" value="Genomic_DNA"/>
</dbReference>
<dbReference type="Pfam" id="PF02152">
    <property type="entry name" value="FolB"/>
    <property type="match status" value="1"/>
</dbReference>
<dbReference type="SMART" id="SM00905">
    <property type="entry name" value="FolB"/>
    <property type="match status" value="1"/>
</dbReference>
<evidence type="ECO:0000256" key="2">
    <source>
        <dbReference type="ARBA" id="ARBA00005013"/>
    </source>
</evidence>
<dbReference type="InterPro" id="IPR006156">
    <property type="entry name" value="Dihydroneopterin_aldolase"/>
</dbReference>
<name>L0A397_DEIPD</name>
<dbReference type="UniPathway" id="UPA00077">
    <property type="reaction ID" value="UER00154"/>
</dbReference>
<evidence type="ECO:0000259" key="7">
    <source>
        <dbReference type="SMART" id="SM00905"/>
    </source>
</evidence>
<dbReference type="GO" id="GO:0046656">
    <property type="term" value="P:folic acid biosynthetic process"/>
    <property type="evidence" value="ECO:0007669"/>
    <property type="project" value="UniProtKB-UniRule"/>
</dbReference>
<dbReference type="GO" id="GO:0046654">
    <property type="term" value="P:tetrahydrofolate biosynthetic process"/>
    <property type="evidence" value="ECO:0007669"/>
    <property type="project" value="UniProtKB-UniRule"/>
</dbReference>
<dbReference type="AlphaFoldDB" id="L0A397"/>
<dbReference type="STRING" id="937777.Deipe_2912"/>
<dbReference type="InterPro" id="IPR006157">
    <property type="entry name" value="FolB_dom"/>
</dbReference>
<comment type="function">
    <text evidence="6">Catalyzes the conversion of 7,8-dihydroneopterin to 6-hydroxymethyl-7,8-dihydropterin.</text>
</comment>
<evidence type="ECO:0000313" key="9">
    <source>
        <dbReference type="Proteomes" id="UP000010467"/>
    </source>
</evidence>
<evidence type="ECO:0000256" key="4">
    <source>
        <dbReference type="ARBA" id="ARBA00022909"/>
    </source>
</evidence>
<dbReference type="GO" id="GO:0004150">
    <property type="term" value="F:dihydroneopterin aldolase activity"/>
    <property type="evidence" value="ECO:0007669"/>
    <property type="project" value="UniProtKB-UniRule"/>
</dbReference>
<dbReference type="Gene3D" id="3.30.1130.10">
    <property type="match status" value="1"/>
</dbReference>
<dbReference type="KEGG" id="dpd:Deipe_2912"/>
<dbReference type="PANTHER" id="PTHR42844">
    <property type="entry name" value="DIHYDRONEOPTERIN ALDOLASE 1-RELATED"/>
    <property type="match status" value="1"/>
</dbReference>
<dbReference type="HOGENOM" id="CLU_112632_1_1_0"/>
<dbReference type="SUPFAM" id="SSF55620">
    <property type="entry name" value="Tetrahydrobiopterin biosynthesis enzymes-like"/>
    <property type="match status" value="1"/>
</dbReference>
<reference evidence="9" key="1">
    <citation type="submission" date="2012-03" db="EMBL/GenBank/DDBJ databases">
        <title>Complete sequence of chromosome of Deinococcus peraridilitoris DSM 19664.</title>
        <authorList>
            <person name="Lucas S."/>
            <person name="Copeland A."/>
            <person name="Lapidus A."/>
            <person name="Glavina del Rio T."/>
            <person name="Dalin E."/>
            <person name="Tice H."/>
            <person name="Bruce D."/>
            <person name="Goodwin L."/>
            <person name="Pitluck S."/>
            <person name="Peters L."/>
            <person name="Mikhailova N."/>
            <person name="Lu M."/>
            <person name="Kyrpides N."/>
            <person name="Mavromatis K."/>
            <person name="Ivanova N."/>
            <person name="Brettin T."/>
            <person name="Detter J.C."/>
            <person name="Han C."/>
            <person name="Larimer F."/>
            <person name="Land M."/>
            <person name="Hauser L."/>
            <person name="Markowitz V."/>
            <person name="Cheng J.-F."/>
            <person name="Hugenholtz P."/>
            <person name="Woyke T."/>
            <person name="Wu D."/>
            <person name="Pukall R."/>
            <person name="Steenblock K."/>
            <person name="Brambilla E."/>
            <person name="Klenk H.-P."/>
            <person name="Eisen J.A."/>
        </authorList>
    </citation>
    <scope>NUCLEOTIDE SEQUENCE [LARGE SCALE GENOMIC DNA]</scope>
    <source>
        <strain evidence="9">DSM 19664 / LMG 22246 / CIP 109416 / KR-200</strain>
    </source>
</reference>
<dbReference type="CDD" id="cd00534">
    <property type="entry name" value="DHNA_DHNTPE"/>
    <property type="match status" value="1"/>
</dbReference>
<evidence type="ECO:0000256" key="1">
    <source>
        <dbReference type="ARBA" id="ARBA00001353"/>
    </source>
</evidence>
<protein>
    <recommendedName>
        <fullName evidence="6">7,8-dihydroneopterin aldolase</fullName>
        <ecNumber evidence="6">4.1.2.25</ecNumber>
    </recommendedName>
</protein>
<dbReference type="Proteomes" id="UP000010467">
    <property type="component" value="Chromosome"/>
</dbReference>
<evidence type="ECO:0000256" key="5">
    <source>
        <dbReference type="ARBA" id="ARBA00023239"/>
    </source>
</evidence>
<dbReference type="EC" id="4.1.2.25" evidence="6"/>
<feature type="domain" description="Dihydroneopterin aldolase/epimerase" evidence="7">
    <location>
        <begin position="36"/>
        <end position="147"/>
    </location>
</feature>
<evidence type="ECO:0000256" key="6">
    <source>
        <dbReference type="RuleBase" id="RU362079"/>
    </source>
</evidence>